<dbReference type="EMBL" id="JAOTPV010000010">
    <property type="protein sequence ID" value="KAJ4477418.1"/>
    <property type="molecule type" value="Genomic_DNA"/>
</dbReference>
<name>A0A9W9AAB4_9AGAR</name>
<evidence type="ECO:0000313" key="2">
    <source>
        <dbReference type="Proteomes" id="UP001150266"/>
    </source>
</evidence>
<protein>
    <submittedName>
        <fullName evidence="1">Uncharacterized protein</fullName>
    </submittedName>
</protein>
<sequence length="272" mass="30220">MTTTPISRILQRGSRSAMATSRPSPRVGNLLMSVFVILLASNILGIGYASPVPATSFVPSDGAILPNEVAKSGFESLQRRILANKLQDLTNSNEYELLGFTTTGQLVGSTNDGNDLPLESLHRTHAGDLMLLRNANIKFWNDASWKCFVVASRTKWTGTMPDMIYNVDNNPHELLPEQSYEDPNPAPPVYSEGTNIILQKQDKQERMIIPGNLVARLQEKLEIKSMCVNPLGSKKKILFRHKDPFAGNTFLESGAQWQSWKSHIKNCPENLV</sequence>
<reference evidence="1" key="1">
    <citation type="submission" date="2022-08" db="EMBL/GenBank/DDBJ databases">
        <title>A Global Phylogenomic Analysis of the Shiitake Genus Lentinula.</title>
        <authorList>
            <consortium name="DOE Joint Genome Institute"/>
            <person name="Sierra-Patev S."/>
            <person name="Min B."/>
            <person name="Naranjo-Ortiz M."/>
            <person name="Looney B."/>
            <person name="Konkel Z."/>
            <person name="Slot J.C."/>
            <person name="Sakamoto Y."/>
            <person name="Steenwyk J.L."/>
            <person name="Rokas A."/>
            <person name="Carro J."/>
            <person name="Camarero S."/>
            <person name="Ferreira P."/>
            <person name="Molpeceres G."/>
            <person name="Ruiz-Duenas F.J."/>
            <person name="Serrano A."/>
            <person name="Henrissat B."/>
            <person name="Drula E."/>
            <person name="Hughes K.W."/>
            <person name="Mata J.L."/>
            <person name="Ishikawa N.K."/>
            <person name="Vargas-Isla R."/>
            <person name="Ushijima S."/>
            <person name="Smith C.A."/>
            <person name="Ahrendt S."/>
            <person name="Andreopoulos W."/>
            <person name="He G."/>
            <person name="Labutti K."/>
            <person name="Lipzen A."/>
            <person name="Ng V."/>
            <person name="Riley R."/>
            <person name="Sandor L."/>
            <person name="Barry K."/>
            <person name="Martinez A.T."/>
            <person name="Xiao Y."/>
            <person name="Gibbons J.G."/>
            <person name="Terashima K."/>
            <person name="Grigoriev I.V."/>
            <person name="Hibbett D.S."/>
        </authorList>
    </citation>
    <scope>NUCLEOTIDE SEQUENCE</scope>
    <source>
        <strain evidence="1">JLM2183</strain>
    </source>
</reference>
<comment type="caution">
    <text evidence="1">The sequence shown here is derived from an EMBL/GenBank/DDBJ whole genome shotgun (WGS) entry which is preliminary data.</text>
</comment>
<organism evidence="1 2">
    <name type="scientific">Lentinula aciculospora</name>
    <dbReference type="NCBI Taxonomy" id="153920"/>
    <lineage>
        <taxon>Eukaryota</taxon>
        <taxon>Fungi</taxon>
        <taxon>Dikarya</taxon>
        <taxon>Basidiomycota</taxon>
        <taxon>Agaricomycotina</taxon>
        <taxon>Agaricomycetes</taxon>
        <taxon>Agaricomycetidae</taxon>
        <taxon>Agaricales</taxon>
        <taxon>Marasmiineae</taxon>
        <taxon>Omphalotaceae</taxon>
        <taxon>Lentinula</taxon>
    </lineage>
</organism>
<evidence type="ECO:0000313" key="1">
    <source>
        <dbReference type="EMBL" id="KAJ4477418.1"/>
    </source>
</evidence>
<dbReference type="OrthoDB" id="3047577at2759"/>
<keyword evidence="2" id="KW-1185">Reference proteome</keyword>
<accession>A0A9W9AAB4</accession>
<proteinExistence type="predicted"/>
<gene>
    <name evidence="1" type="ORF">J3R30DRAFT_3734315</name>
</gene>
<dbReference type="AlphaFoldDB" id="A0A9W9AAB4"/>
<dbReference type="Proteomes" id="UP001150266">
    <property type="component" value="Unassembled WGS sequence"/>
</dbReference>